<dbReference type="InterPro" id="IPR002528">
    <property type="entry name" value="MATE_fam"/>
</dbReference>
<evidence type="ECO:0000256" key="5">
    <source>
        <dbReference type="ARBA" id="ARBA00031636"/>
    </source>
</evidence>
<dbReference type="PANTHER" id="PTHR43298:SF2">
    <property type="entry name" value="FMN_FAD EXPORTER YEEO-RELATED"/>
    <property type="match status" value="1"/>
</dbReference>
<name>A0A4D4M3M7_STRAX</name>
<evidence type="ECO:0000313" key="8">
    <source>
        <dbReference type="Proteomes" id="UP000302139"/>
    </source>
</evidence>
<dbReference type="PANTHER" id="PTHR43298">
    <property type="entry name" value="MULTIDRUG RESISTANCE PROTEIN NORM-RELATED"/>
    <property type="match status" value="1"/>
</dbReference>
<keyword evidence="6" id="KW-0472">Membrane</keyword>
<keyword evidence="6" id="KW-1133">Transmembrane helix</keyword>
<keyword evidence="4" id="KW-0813">Transport</keyword>
<dbReference type="Pfam" id="PF01554">
    <property type="entry name" value="MatE"/>
    <property type="match status" value="1"/>
</dbReference>
<organism evidence="7 8">
    <name type="scientific">Streptomyces avermitilis</name>
    <dbReference type="NCBI Taxonomy" id="33903"/>
    <lineage>
        <taxon>Bacteria</taxon>
        <taxon>Bacillati</taxon>
        <taxon>Actinomycetota</taxon>
        <taxon>Actinomycetes</taxon>
        <taxon>Kitasatosporales</taxon>
        <taxon>Streptomycetaceae</taxon>
        <taxon>Streptomyces</taxon>
    </lineage>
</organism>
<dbReference type="Proteomes" id="UP000302139">
    <property type="component" value="Unassembled WGS sequence"/>
</dbReference>
<proteinExistence type="inferred from homology"/>
<reference evidence="7 8" key="1">
    <citation type="submission" date="2019-04" db="EMBL/GenBank/DDBJ databases">
        <title>Draft genome sequences of Streptomyces avermitilis NBRC 14893.</title>
        <authorList>
            <person name="Komaki H."/>
            <person name="Tamura T."/>
            <person name="Hosoyama A."/>
        </authorList>
    </citation>
    <scope>NUCLEOTIDE SEQUENCE [LARGE SCALE GENOMIC DNA]</scope>
    <source>
        <strain evidence="7 8">NBRC 14893</strain>
    </source>
</reference>
<gene>
    <name evidence="7" type="ORF">SAV14893_056800</name>
</gene>
<evidence type="ECO:0000313" key="7">
    <source>
        <dbReference type="EMBL" id="GDY66287.1"/>
    </source>
</evidence>
<feature type="transmembrane region" description="Helical" evidence="6">
    <location>
        <begin position="153"/>
        <end position="171"/>
    </location>
</feature>
<feature type="transmembrane region" description="Helical" evidence="6">
    <location>
        <begin position="12"/>
        <end position="33"/>
    </location>
</feature>
<evidence type="ECO:0000256" key="2">
    <source>
        <dbReference type="ARBA" id="ARBA00010199"/>
    </source>
</evidence>
<dbReference type="AlphaFoldDB" id="A0A4D4M3M7"/>
<evidence type="ECO:0000256" key="4">
    <source>
        <dbReference type="ARBA" id="ARBA00022448"/>
    </source>
</evidence>
<sequence>MSADFTVRQGGALVLVAIVARLGVTAVAAYSIAYKVMYVATMAFYAVRQAASIHTAHTRGADRRASSRSAGAGSGGERRAIGRQAVVVSGTVGLLASALLCVLAPWVMRAFGAGPEVAHQGVLFLRCVGPYLLLMACFIALGGVFEGSGGAPVLLRVTLLGTAVQLPLAYALSGLGLPGICLALALAMVVQCAALLPGVRRQEDARDSLVRVA</sequence>
<keyword evidence="6" id="KW-0812">Transmembrane</keyword>
<dbReference type="EMBL" id="BJHX01000001">
    <property type="protein sequence ID" value="GDY66287.1"/>
    <property type="molecule type" value="Genomic_DNA"/>
</dbReference>
<comment type="caution">
    <text evidence="7">The sequence shown here is derived from an EMBL/GenBank/DDBJ whole genome shotgun (WGS) entry which is preliminary data.</text>
</comment>
<comment type="similarity">
    <text evidence="2">Belongs to the multi antimicrobial extrusion (MATE) (TC 2.A.66.1) family.</text>
</comment>
<evidence type="ECO:0000256" key="6">
    <source>
        <dbReference type="SAM" id="Phobius"/>
    </source>
</evidence>
<comment type="function">
    <text evidence="1">Multidrug efflux pump.</text>
</comment>
<feature type="transmembrane region" description="Helical" evidence="6">
    <location>
        <begin position="85"/>
        <end position="108"/>
    </location>
</feature>
<dbReference type="InterPro" id="IPR050222">
    <property type="entry name" value="MATE_MdtK"/>
</dbReference>
<evidence type="ECO:0000256" key="1">
    <source>
        <dbReference type="ARBA" id="ARBA00003408"/>
    </source>
</evidence>
<dbReference type="GO" id="GO:0042910">
    <property type="term" value="F:xenobiotic transmembrane transporter activity"/>
    <property type="evidence" value="ECO:0007669"/>
    <property type="project" value="InterPro"/>
</dbReference>
<dbReference type="GO" id="GO:0005886">
    <property type="term" value="C:plasma membrane"/>
    <property type="evidence" value="ECO:0007669"/>
    <property type="project" value="TreeGrafter"/>
</dbReference>
<feature type="transmembrane region" description="Helical" evidence="6">
    <location>
        <begin position="128"/>
        <end position="146"/>
    </location>
</feature>
<dbReference type="GO" id="GO:0015297">
    <property type="term" value="F:antiporter activity"/>
    <property type="evidence" value="ECO:0007669"/>
    <property type="project" value="InterPro"/>
</dbReference>
<accession>A0A4D4M3M7</accession>
<evidence type="ECO:0000256" key="3">
    <source>
        <dbReference type="ARBA" id="ARBA00020268"/>
    </source>
</evidence>
<feature type="transmembrane region" description="Helical" evidence="6">
    <location>
        <begin position="177"/>
        <end position="196"/>
    </location>
</feature>
<protein>
    <recommendedName>
        <fullName evidence="3">Probable multidrug resistance protein NorM</fullName>
    </recommendedName>
    <alternativeName>
        <fullName evidence="5">Multidrug-efflux transporter</fullName>
    </alternativeName>
</protein>